<dbReference type="RefSeq" id="WP_265763937.1">
    <property type="nucleotide sequence ID" value="NZ_JAGGJA010000001.1"/>
</dbReference>
<dbReference type="Proteomes" id="UP001207918">
    <property type="component" value="Unassembled WGS sequence"/>
</dbReference>
<name>A0ABT3PH81_9BACT</name>
<organism evidence="3 4">
    <name type="scientific">Fodinibius salsisoli</name>
    <dbReference type="NCBI Taxonomy" id="2820877"/>
    <lineage>
        <taxon>Bacteria</taxon>
        <taxon>Pseudomonadati</taxon>
        <taxon>Balneolota</taxon>
        <taxon>Balneolia</taxon>
        <taxon>Balneolales</taxon>
        <taxon>Balneolaceae</taxon>
        <taxon>Fodinibius</taxon>
    </lineage>
</organism>
<dbReference type="InterPro" id="IPR036278">
    <property type="entry name" value="Sialidase_sf"/>
</dbReference>
<evidence type="ECO:0000313" key="3">
    <source>
        <dbReference type="EMBL" id="MCW9705274.1"/>
    </source>
</evidence>
<keyword evidence="4" id="KW-1185">Reference proteome</keyword>
<feature type="chain" id="PRO_5045327716" evidence="1">
    <location>
        <begin position="22"/>
        <end position="363"/>
    </location>
</feature>
<dbReference type="Pfam" id="PF13088">
    <property type="entry name" value="BNR_2"/>
    <property type="match status" value="1"/>
</dbReference>
<keyword evidence="1" id="KW-0732">Signal</keyword>
<dbReference type="EMBL" id="JAGGJA010000001">
    <property type="protein sequence ID" value="MCW9705274.1"/>
    <property type="molecule type" value="Genomic_DNA"/>
</dbReference>
<dbReference type="SUPFAM" id="SSF50939">
    <property type="entry name" value="Sialidases"/>
    <property type="match status" value="1"/>
</dbReference>
<evidence type="ECO:0000256" key="1">
    <source>
        <dbReference type="SAM" id="SignalP"/>
    </source>
</evidence>
<evidence type="ECO:0000259" key="2">
    <source>
        <dbReference type="Pfam" id="PF13088"/>
    </source>
</evidence>
<dbReference type="InterPro" id="IPR011040">
    <property type="entry name" value="Sialidase"/>
</dbReference>
<proteinExistence type="predicted"/>
<dbReference type="PANTHER" id="PTHR43752:SF2">
    <property type="entry name" value="BNR_ASP-BOX REPEAT FAMILY PROTEIN"/>
    <property type="match status" value="1"/>
</dbReference>
<reference evidence="3 4" key="1">
    <citation type="submission" date="2021-03" db="EMBL/GenBank/DDBJ databases">
        <title>Aliifodinibius sp. nov., a new bacterium isolated from saline soil.</title>
        <authorList>
            <person name="Galisteo C."/>
            <person name="De La Haba R."/>
            <person name="Sanchez-Porro C."/>
            <person name="Ventosa A."/>
        </authorList>
    </citation>
    <scope>NUCLEOTIDE SEQUENCE [LARGE SCALE GENOMIC DNA]</scope>
    <source>
        <strain evidence="3 4">1BSP15-2V2</strain>
    </source>
</reference>
<comment type="caution">
    <text evidence="3">The sequence shown here is derived from an EMBL/GenBank/DDBJ whole genome shotgun (WGS) entry which is preliminary data.</text>
</comment>
<dbReference type="CDD" id="cd15482">
    <property type="entry name" value="Sialidase_non-viral"/>
    <property type="match status" value="1"/>
</dbReference>
<protein>
    <submittedName>
        <fullName evidence="3">Exo-alpha-sialidase</fullName>
    </submittedName>
</protein>
<feature type="signal peptide" evidence="1">
    <location>
        <begin position="1"/>
        <end position="21"/>
    </location>
</feature>
<dbReference type="PANTHER" id="PTHR43752">
    <property type="entry name" value="BNR/ASP-BOX REPEAT FAMILY PROTEIN"/>
    <property type="match status" value="1"/>
</dbReference>
<evidence type="ECO:0000313" key="4">
    <source>
        <dbReference type="Proteomes" id="UP001207918"/>
    </source>
</evidence>
<accession>A0ABT3PH81</accession>
<dbReference type="Gene3D" id="2.120.10.10">
    <property type="match status" value="1"/>
</dbReference>
<gene>
    <name evidence="3" type="ORF">J6I44_00345</name>
</gene>
<sequence>MKKLAITVLMLSLIGIGELWAQSDQWKEGIVEEEFIYKEAPFPSAHAATIEETEQGLIAAWFGGTDEGDDDVGIWISRLQDGAWTAPEEVVTSVEDEGKQYPSWNPVLYHTPNGQTKLFYKVGPSPSTWWGMVITSDDGGETWSKPEKLSESILGPIKNKPVLLENGDLLAGSSTEDNGWKVHMELSPDFGETWTKVGPLNEGDEFQIIQPTILSHGDGTLQILARSQSRAIVESWSQDYGQSWSPMKKSTLPNNNSGLDAVTLDDGRHLLVYNHVRPPEGAERGKAERTPLNVAVSEDGEAWSAALVLEDSKISQYSYPSVIQSKDGMVHIVYTWRRERIKYVKVDPSKLDLHAMEQGHWPD</sequence>
<feature type="domain" description="Sialidase" evidence="2">
    <location>
        <begin position="57"/>
        <end position="332"/>
    </location>
</feature>